<dbReference type="EnsemblMetazoa" id="CLYHEMT012099.1">
    <property type="protein sequence ID" value="CLYHEMP012099.1"/>
    <property type="gene ID" value="CLYHEMG012099"/>
</dbReference>
<sequence length="119" mass="14219">GFTAYVQSSSKEKFTKIRKELFELISDDLLPKISLWPEKYRLMFFKRPLGDRDTAAMFWFLLGNGVSPIVTAEWIISSYHTLKDDKRTTNARKNQIQSLFESMEIKKHDRFYYSLFHKR</sequence>
<dbReference type="Proteomes" id="UP000594262">
    <property type="component" value="Unplaced"/>
</dbReference>
<dbReference type="AlphaFoldDB" id="A0A7M5VHB6"/>
<evidence type="ECO:0000256" key="1">
    <source>
        <dbReference type="SAM" id="Phobius"/>
    </source>
</evidence>
<proteinExistence type="predicted"/>
<reference evidence="2" key="1">
    <citation type="submission" date="2021-01" db="UniProtKB">
        <authorList>
            <consortium name="EnsemblMetazoa"/>
        </authorList>
    </citation>
    <scope>IDENTIFICATION</scope>
</reference>
<keyword evidence="3" id="KW-1185">Reference proteome</keyword>
<keyword evidence="1" id="KW-1133">Transmembrane helix</keyword>
<evidence type="ECO:0000313" key="2">
    <source>
        <dbReference type="EnsemblMetazoa" id="CLYHEMP012099.1"/>
    </source>
</evidence>
<accession>A0A7M5VHB6</accession>
<evidence type="ECO:0000313" key="3">
    <source>
        <dbReference type="Proteomes" id="UP000594262"/>
    </source>
</evidence>
<protein>
    <submittedName>
        <fullName evidence="2">Uncharacterized protein</fullName>
    </submittedName>
</protein>
<feature type="transmembrane region" description="Helical" evidence="1">
    <location>
        <begin position="56"/>
        <end position="76"/>
    </location>
</feature>
<keyword evidence="1" id="KW-0812">Transmembrane</keyword>
<organism evidence="2 3">
    <name type="scientific">Clytia hemisphaerica</name>
    <dbReference type="NCBI Taxonomy" id="252671"/>
    <lineage>
        <taxon>Eukaryota</taxon>
        <taxon>Metazoa</taxon>
        <taxon>Cnidaria</taxon>
        <taxon>Hydrozoa</taxon>
        <taxon>Hydroidolina</taxon>
        <taxon>Leptothecata</taxon>
        <taxon>Obeliida</taxon>
        <taxon>Clytiidae</taxon>
        <taxon>Clytia</taxon>
    </lineage>
</organism>
<keyword evidence="1" id="KW-0472">Membrane</keyword>
<name>A0A7M5VHB6_9CNID</name>